<sequence>MITASKALRAIGTRLIRASDRANTPESERGSGSAPSAEPENTGSGQRAWQITSAPLAYAAGSRHTSLPDRSIP</sequence>
<dbReference type="RefSeq" id="WP_080038573.1">
    <property type="nucleotide sequence ID" value="NZ_CP017717.1"/>
</dbReference>
<proteinExistence type="predicted"/>
<dbReference type="EMBL" id="CP017717">
    <property type="protein sequence ID" value="AQZ62415.1"/>
    <property type="molecule type" value="Genomic_DNA"/>
</dbReference>
<accession>A0A1U9ZWU0</accession>
<dbReference type="AlphaFoldDB" id="A0A1U9ZWU0"/>
<evidence type="ECO:0000256" key="1">
    <source>
        <dbReference type="SAM" id="MobiDB-lite"/>
    </source>
</evidence>
<evidence type="ECO:0000313" key="2">
    <source>
        <dbReference type="EMBL" id="AQZ62415.1"/>
    </source>
</evidence>
<reference evidence="3" key="1">
    <citation type="journal article" date="2017" name="Med. Chem. Commun.">
        <title>Nonomuraea sp. ATCC 55076 harbours the largest actinomycete chromosome to date and the kistamicin biosynthetic gene cluster.</title>
        <authorList>
            <person name="Nazari B."/>
            <person name="Forneris C.C."/>
            <person name="Gibson M.I."/>
            <person name="Moon K."/>
            <person name="Schramma K.R."/>
            <person name="Seyedsayamdost M.R."/>
        </authorList>
    </citation>
    <scope>NUCLEOTIDE SEQUENCE [LARGE SCALE GENOMIC DNA]</scope>
    <source>
        <strain evidence="3">ATCC 55076</strain>
    </source>
</reference>
<dbReference type="KEGG" id="noa:BKM31_13925"/>
<organism evidence="2 3">
    <name type="scientific">[Actinomadura] parvosata subsp. kistnae</name>
    <dbReference type="NCBI Taxonomy" id="1909395"/>
    <lineage>
        <taxon>Bacteria</taxon>
        <taxon>Bacillati</taxon>
        <taxon>Actinomycetota</taxon>
        <taxon>Actinomycetes</taxon>
        <taxon>Streptosporangiales</taxon>
        <taxon>Streptosporangiaceae</taxon>
        <taxon>Nonomuraea</taxon>
    </lineage>
</organism>
<gene>
    <name evidence="2" type="ORF">BKM31_13925</name>
</gene>
<protein>
    <submittedName>
        <fullName evidence="2">Uncharacterized protein</fullName>
    </submittedName>
</protein>
<dbReference type="Proteomes" id="UP000190797">
    <property type="component" value="Chromosome"/>
</dbReference>
<feature type="region of interest" description="Disordered" evidence="1">
    <location>
        <begin position="12"/>
        <end position="73"/>
    </location>
</feature>
<keyword evidence="3" id="KW-1185">Reference proteome</keyword>
<feature type="compositionally biased region" description="Polar residues" evidence="1">
    <location>
        <begin position="39"/>
        <end position="53"/>
    </location>
</feature>
<evidence type="ECO:0000313" key="3">
    <source>
        <dbReference type="Proteomes" id="UP000190797"/>
    </source>
</evidence>
<name>A0A1U9ZWU0_9ACTN</name>